<dbReference type="PROSITE" id="PS51450">
    <property type="entry name" value="LRR"/>
    <property type="match status" value="1"/>
</dbReference>
<feature type="domain" description="Disease resistance N-terminal" evidence="8">
    <location>
        <begin position="57"/>
        <end position="142"/>
    </location>
</feature>
<dbReference type="GO" id="GO:0042742">
    <property type="term" value="P:defense response to bacterium"/>
    <property type="evidence" value="ECO:0007669"/>
    <property type="project" value="UniProtKB-ARBA"/>
</dbReference>
<evidence type="ECO:0000256" key="2">
    <source>
        <dbReference type="ARBA" id="ARBA00022614"/>
    </source>
</evidence>
<dbReference type="Gene3D" id="1.10.10.10">
    <property type="entry name" value="Winged helix-like DNA-binding domain superfamily/Winged helix DNA-binding domain"/>
    <property type="match status" value="1"/>
</dbReference>
<dbReference type="Proteomes" id="UP000324705">
    <property type="component" value="Chromosome 1B"/>
</dbReference>
<dbReference type="FunFam" id="1.10.10.10:FF:000322">
    <property type="entry name" value="Probable disease resistance protein At1g63360"/>
    <property type="match status" value="1"/>
</dbReference>
<evidence type="ECO:0000256" key="4">
    <source>
        <dbReference type="ARBA" id="ARBA00022741"/>
    </source>
</evidence>
<dbReference type="PANTHER" id="PTHR36766">
    <property type="entry name" value="PLANT BROAD-SPECTRUM MILDEW RESISTANCE PROTEIN RPW8"/>
    <property type="match status" value="1"/>
</dbReference>
<evidence type="ECO:0000259" key="9">
    <source>
        <dbReference type="Pfam" id="PF23559"/>
    </source>
</evidence>
<dbReference type="InterPro" id="IPR001611">
    <property type="entry name" value="Leu-rich_rpt"/>
</dbReference>
<dbReference type="PRINTS" id="PR00364">
    <property type="entry name" value="DISEASERSIST"/>
</dbReference>
<evidence type="ECO:0000313" key="12">
    <source>
        <dbReference type="Proteomes" id="UP000324705"/>
    </source>
</evidence>
<comment type="similarity">
    <text evidence="1">Belongs to the disease resistance NB-LRR family.</text>
</comment>
<dbReference type="Gene3D" id="1.20.5.4130">
    <property type="match status" value="1"/>
</dbReference>
<keyword evidence="4" id="KW-0547">Nucleotide-binding</keyword>
<dbReference type="Pfam" id="PF23559">
    <property type="entry name" value="WHD_DRP"/>
    <property type="match status" value="1"/>
</dbReference>
<evidence type="ECO:0000256" key="1">
    <source>
        <dbReference type="ARBA" id="ARBA00008894"/>
    </source>
</evidence>
<dbReference type="InterPro" id="IPR036388">
    <property type="entry name" value="WH-like_DNA-bd_sf"/>
</dbReference>
<organism evidence="11 12">
    <name type="scientific">Triticum turgidum subsp. durum</name>
    <name type="common">Durum wheat</name>
    <name type="synonym">Triticum durum</name>
    <dbReference type="NCBI Taxonomy" id="4567"/>
    <lineage>
        <taxon>Eukaryota</taxon>
        <taxon>Viridiplantae</taxon>
        <taxon>Streptophyta</taxon>
        <taxon>Embryophyta</taxon>
        <taxon>Tracheophyta</taxon>
        <taxon>Spermatophyta</taxon>
        <taxon>Magnoliopsida</taxon>
        <taxon>Liliopsida</taxon>
        <taxon>Poales</taxon>
        <taxon>Poaceae</taxon>
        <taxon>BOP clade</taxon>
        <taxon>Pooideae</taxon>
        <taxon>Triticodae</taxon>
        <taxon>Triticeae</taxon>
        <taxon>Triticinae</taxon>
        <taxon>Triticum</taxon>
    </lineage>
</organism>
<dbReference type="Pfam" id="PF18052">
    <property type="entry name" value="Rx_N"/>
    <property type="match status" value="1"/>
</dbReference>
<dbReference type="GO" id="GO:0002758">
    <property type="term" value="P:innate immune response-activating signaling pathway"/>
    <property type="evidence" value="ECO:0007669"/>
    <property type="project" value="UniProtKB-ARBA"/>
</dbReference>
<keyword evidence="2" id="KW-0433">Leucine-rich repeat</keyword>
<dbReference type="InterPro" id="IPR002182">
    <property type="entry name" value="NB-ARC"/>
</dbReference>
<dbReference type="Gene3D" id="1.10.8.430">
    <property type="entry name" value="Helical domain of apoptotic protease-activating factors"/>
    <property type="match status" value="1"/>
</dbReference>
<proteinExistence type="inferred from homology"/>
<keyword evidence="6" id="KW-0067">ATP-binding</keyword>
<dbReference type="GO" id="GO:0009626">
    <property type="term" value="P:plant-type hypersensitive response"/>
    <property type="evidence" value="ECO:0007669"/>
    <property type="project" value="UniProtKB-ARBA"/>
</dbReference>
<feature type="domain" description="NB-ARC" evidence="7">
    <location>
        <begin position="238"/>
        <end position="388"/>
    </location>
</feature>
<protein>
    <submittedName>
        <fullName evidence="11">Uncharacterized protein</fullName>
    </submittedName>
</protein>
<dbReference type="InterPro" id="IPR058922">
    <property type="entry name" value="WHD_DRP"/>
</dbReference>
<evidence type="ECO:0000256" key="3">
    <source>
        <dbReference type="ARBA" id="ARBA00022737"/>
    </source>
</evidence>
<evidence type="ECO:0000259" key="8">
    <source>
        <dbReference type="Pfam" id="PF18052"/>
    </source>
</evidence>
<dbReference type="InterPro" id="IPR056789">
    <property type="entry name" value="LRR_R13L1-DRL21"/>
</dbReference>
<dbReference type="Gramene" id="TRITD1Bv1G224070.1">
    <property type="protein sequence ID" value="TRITD1Bv1G224070.1"/>
    <property type="gene ID" value="TRITD1Bv1G224070"/>
</dbReference>
<dbReference type="SUPFAM" id="SSF52058">
    <property type="entry name" value="L domain-like"/>
    <property type="match status" value="1"/>
</dbReference>
<dbReference type="GO" id="GO:0005524">
    <property type="term" value="F:ATP binding"/>
    <property type="evidence" value="ECO:0007669"/>
    <property type="project" value="UniProtKB-KW"/>
</dbReference>
<keyword evidence="5" id="KW-0611">Plant defense</keyword>
<evidence type="ECO:0000256" key="5">
    <source>
        <dbReference type="ARBA" id="ARBA00022821"/>
    </source>
</evidence>
<dbReference type="EMBL" id="LT934112">
    <property type="protein sequence ID" value="VAH23718.1"/>
    <property type="molecule type" value="Genomic_DNA"/>
</dbReference>
<feature type="domain" description="Disease resistance protein winged helix" evidence="9">
    <location>
        <begin position="472"/>
        <end position="550"/>
    </location>
</feature>
<dbReference type="Pfam" id="PF00931">
    <property type="entry name" value="NB-ARC"/>
    <property type="match status" value="1"/>
</dbReference>
<dbReference type="InterPro" id="IPR027417">
    <property type="entry name" value="P-loop_NTPase"/>
</dbReference>
<dbReference type="InterPro" id="IPR032675">
    <property type="entry name" value="LRR_dom_sf"/>
</dbReference>
<dbReference type="SUPFAM" id="SSF52047">
    <property type="entry name" value="RNI-like"/>
    <property type="match status" value="1"/>
</dbReference>
<dbReference type="InterPro" id="IPR041118">
    <property type="entry name" value="Rx_N"/>
</dbReference>
<evidence type="ECO:0000259" key="7">
    <source>
        <dbReference type="Pfam" id="PF00931"/>
    </source>
</evidence>
<evidence type="ECO:0000256" key="6">
    <source>
        <dbReference type="ARBA" id="ARBA00022840"/>
    </source>
</evidence>
<keyword evidence="3" id="KW-0677">Repeat</keyword>
<dbReference type="SUPFAM" id="SSF52540">
    <property type="entry name" value="P-loop containing nucleoside triphosphate hydrolases"/>
    <property type="match status" value="1"/>
</dbReference>
<dbReference type="PANTHER" id="PTHR36766:SF55">
    <property type="entry name" value="OS11G0492900 PROTEIN"/>
    <property type="match status" value="1"/>
</dbReference>
<gene>
    <name evidence="11" type="ORF">TRITD_1Bv1G224070</name>
</gene>
<dbReference type="Gene3D" id="3.80.10.10">
    <property type="entry name" value="Ribonuclease Inhibitor"/>
    <property type="match status" value="4"/>
</dbReference>
<evidence type="ECO:0000259" key="10">
    <source>
        <dbReference type="Pfam" id="PF25019"/>
    </source>
</evidence>
<name>A0A9R0R7G3_TRITD</name>
<dbReference type="OMA" id="HVEHHDT"/>
<dbReference type="InterPro" id="IPR042197">
    <property type="entry name" value="Apaf_helical"/>
</dbReference>
<reference evidence="11 12" key="1">
    <citation type="submission" date="2017-09" db="EMBL/GenBank/DDBJ databases">
        <authorList>
            <consortium name="International Durum Wheat Genome Sequencing Consortium (IDWGSC)"/>
            <person name="Milanesi L."/>
        </authorList>
    </citation>
    <scope>NUCLEOTIDE SEQUENCE [LARGE SCALE GENOMIC DNA]</scope>
    <source>
        <strain evidence="12">cv. Svevo</strain>
    </source>
</reference>
<feature type="domain" description="R13L1/DRL21-like LRR repeat region" evidence="10">
    <location>
        <begin position="733"/>
        <end position="856"/>
    </location>
</feature>
<sequence length="1295" mass="146470">MGKVSQHTPHLVVLDLDLHNHKPHLPFLFCIVLSLCQLCELGAVRATMAEYAVGPLISMLKDKVSSYLLVRYKVMDGMEEQREILERKLPAILNIIEDAEEKGAHRSGVSAWLKALKKVACEANDVFDEFKYEALRRDAKEKGHYKKLGFDIVSLFPAHNSIVFRYRMGKKLCSIVRVIELLVKEMNEFGFKHLEQAPPSKQWRSTDSIIIDSEKDIVSTSRDEEKKIVSILVDQAREGRDLIVLPIVGMGGLGKTTFAQLVYNDPEIMEYFKLRRWCCVSEDFDVVKIASSICQTSEEDRDKALHNLQNEVSAKRYLIVLDDIWNEDADKWKKLRTCLKYGGKGSAVLVTTRKVKVAQIMKMCINDSHNLRKLSNVFLKEIFENRAFYSQKPDAAELNDMVEKILDRCGGSPLAAKAFGSMLSTKTSMKEWVKVLTRSNKCNAKTEILPILKLSYDDLPSHLKQCFAFCAMFPKDYEIDVEMLIQLWMAHDFIPLKEDENLEKIGREIFDELTWRSFFQDVKQTPPHKGYNEIRSSTVCNMHDLMHDVALSVMGKDCLTIVDRPNQKELLSAGPTRHLFSPYECIGTLLDDYLKKQSLALQTLLYNPWSKGSAPPLSKYSHLRALKLFQLRELPLHPRHLQHLRYLDLSDNHLIKELPKEISILYNLQTLKLSNCSRLGRLPKDMKYMANLRHLYTNGCSSLECMPPELGQLTSLETLTSFVVGSTPGCSTIGELRDLNLGGQLELFCLEYVTEEQAKASSLGNKENITHLSLEWSDDSIDELNQHMNVLDALKPHVALEFLEIYSYGGAAFPTWVTSPTFLQHLMELHLDGCTMCEEFPQFSQFKALEVLVLKRLNKLQSICSHNSSAAFPTLKDLKLENSEIFERWVISEGEQLTFPMLENIVIENCPKLTTLPEAPKLKTIKLEEGKAQLSLAILRSRYMAYLSELVMVVGDTKATPTLNLDQDPGVSILEMDLSGCNFLFPSSPLQPAVGVWKWFGQLVRLNIISCDTLIYWPEQEFQSLVSLKFMLIRNCSKLIGSTRVKGCRTQGSCQFLPNLTKLMVNSCGSLTELFVLPPSLTSLTLFWCHSLEFIQLQDDRELESVQHFDTAASSEHCNHLASEIMPEQSPLPRVNPLSCLMFLHIHGCDKIRSVPAQLDRLMHLSIRYCSGLESLDCLGDLPLLHALYLVKCKHLASIPGSIGNYSALKTVVIGYCPALNLKPLYGHLKRRGDSLDYKDLSHAGSSYPTKGRRGDVAYVDAVAARNSVINLSGNVLAVCSHARRAEVHVHAIVG</sequence>
<evidence type="ECO:0000313" key="11">
    <source>
        <dbReference type="EMBL" id="VAH23718.1"/>
    </source>
</evidence>
<dbReference type="Pfam" id="PF25019">
    <property type="entry name" value="LRR_R13L1-DRL21"/>
    <property type="match status" value="1"/>
</dbReference>
<dbReference type="GO" id="GO:0043531">
    <property type="term" value="F:ADP binding"/>
    <property type="evidence" value="ECO:0007669"/>
    <property type="project" value="InterPro"/>
</dbReference>
<accession>A0A9R0R7G3</accession>
<dbReference type="Gene3D" id="3.40.50.300">
    <property type="entry name" value="P-loop containing nucleotide triphosphate hydrolases"/>
    <property type="match status" value="1"/>
</dbReference>
<keyword evidence="12" id="KW-1185">Reference proteome</keyword>